<comment type="caution">
    <text evidence="1">The sequence shown here is derived from an EMBL/GenBank/DDBJ whole genome shotgun (WGS) entry which is preliminary data.</text>
</comment>
<evidence type="ECO:0000313" key="1">
    <source>
        <dbReference type="EMBL" id="KAJ4729952.1"/>
    </source>
</evidence>
<evidence type="ECO:0000313" key="2">
    <source>
        <dbReference type="Proteomes" id="UP001164539"/>
    </source>
</evidence>
<organism evidence="1 2">
    <name type="scientific">Melia azedarach</name>
    <name type="common">Chinaberry tree</name>
    <dbReference type="NCBI Taxonomy" id="155640"/>
    <lineage>
        <taxon>Eukaryota</taxon>
        <taxon>Viridiplantae</taxon>
        <taxon>Streptophyta</taxon>
        <taxon>Embryophyta</taxon>
        <taxon>Tracheophyta</taxon>
        <taxon>Spermatophyta</taxon>
        <taxon>Magnoliopsida</taxon>
        <taxon>eudicotyledons</taxon>
        <taxon>Gunneridae</taxon>
        <taxon>Pentapetalae</taxon>
        <taxon>rosids</taxon>
        <taxon>malvids</taxon>
        <taxon>Sapindales</taxon>
        <taxon>Meliaceae</taxon>
        <taxon>Melia</taxon>
    </lineage>
</organism>
<gene>
    <name evidence="1" type="ORF">OWV82_002652</name>
</gene>
<dbReference type="Proteomes" id="UP001164539">
    <property type="component" value="Chromosome 1"/>
</dbReference>
<dbReference type="EMBL" id="CM051394">
    <property type="protein sequence ID" value="KAJ4729952.1"/>
    <property type="molecule type" value="Genomic_DNA"/>
</dbReference>
<proteinExistence type="predicted"/>
<accession>A0ACC1Z223</accession>
<sequence>MAASSRISLGSGSLISFSARQTRRSLHANSSLCSMCQLSSMPKPLFTDFNSLPHQKVLTFPVDDHGTSKSLEELHDRTREALRKSTYNDPVAGMKFIDTIQRLGIGYQFEEDISEHLERFSNWNADGEDLFVNALRFRLLRHNGFPASPEIFKKFINKDGRLKKSMSKDTRGILSLYEASYLATHGEDILLQAMEFTRTQLTQSMSNMTPNSRRLVVQALQLPRHLRMARLEAGNYINEYSREWNHNPTLLELAKLDFNMVQSSHQRELAEIHRWWKHLGLVDKLGFGRDRPLECFLWTVGIFPDPRYSNCRIELTKTIALLLVIDDIFDTYGSLSDLVLFTDTIQRWDLGAMEQIPEYMQICFMALYNTTNEISYRILKEHGWNVVPQLKRTWVDIFEAQLAEAKWFSEGYVPTQEQYLTNGVTTGGTYMALVHAFFLMGQGVTKETCSLMEPYPNLFSCSGKILRLWDDLGTAREEQERGDVASSIECYMREQTVSCEEAARKHVRQLIRSLWVELNGVLMDPAAALLPLSIVNASLNLARTAQVVYQHGDDSNVSSVNEHVQTLFYNPIK</sequence>
<keyword evidence="2" id="KW-1185">Reference proteome</keyword>
<reference evidence="1 2" key="1">
    <citation type="journal article" date="2023" name="Science">
        <title>Complex scaffold remodeling in plant triterpene biosynthesis.</title>
        <authorList>
            <person name="De La Pena R."/>
            <person name="Hodgson H."/>
            <person name="Liu J.C."/>
            <person name="Stephenson M.J."/>
            <person name="Martin A.C."/>
            <person name="Owen C."/>
            <person name="Harkess A."/>
            <person name="Leebens-Mack J."/>
            <person name="Jimenez L.E."/>
            <person name="Osbourn A."/>
            <person name="Sattely E.S."/>
        </authorList>
    </citation>
    <scope>NUCLEOTIDE SEQUENCE [LARGE SCALE GENOMIC DNA]</scope>
    <source>
        <strain evidence="2">cv. JPN11</strain>
        <tissue evidence="1">Leaf</tissue>
    </source>
</reference>
<name>A0ACC1Z223_MELAZ</name>
<protein>
    <submittedName>
        <fullName evidence="1">Geraniol synthase</fullName>
    </submittedName>
</protein>